<organism evidence="2">
    <name type="scientific">Eiseniibacteriota bacterium</name>
    <dbReference type="NCBI Taxonomy" id="2212470"/>
    <lineage>
        <taxon>Bacteria</taxon>
        <taxon>Candidatus Eiseniibacteriota</taxon>
    </lineage>
</organism>
<reference evidence="2" key="1">
    <citation type="journal article" date="2020" name="mSystems">
        <title>Genome- and Community-Level Interaction Insights into Carbon Utilization and Element Cycling Functions of Hydrothermarchaeota in Hydrothermal Sediment.</title>
        <authorList>
            <person name="Zhou Z."/>
            <person name="Liu Y."/>
            <person name="Xu W."/>
            <person name="Pan J."/>
            <person name="Luo Z.H."/>
            <person name="Li M."/>
        </authorList>
    </citation>
    <scope>NUCLEOTIDE SEQUENCE [LARGE SCALE GENOMIC DNA]</scope>
    <source>
        <strain evidence="2">SpSt-381</strain>
    </source>
</reference>
<feature type="domain" description="FlgD/Vpr Ig-like" evidence="1">
    <location>
        <begin position="93"/>
        <end position="148"/>
    </location>
</feature>
<dbReference type="Gene3D" id="2.60.40.4070">
    <property type="match status" value="1"/>
</dbReference>
<sequence>MDGPTLLDNGILVTGSSGGYVLGIQSNGNHLNDRVPWPKYKHDLRNTSNPLTPIRDSNPPLAVGEPQPGAGVELAPPAPNPVLRSARISLALARATRVTLAVHDLAGRRVRTLASGTLAAGIHQCLWDRTDDGGRAVPPGVYRVRASAGALVRSRSIVVL</sequence>
<protein>
    <recommendedName>
        <fullName evidence="1">FlgD/Vpr Ig-like domain-containing protein</fullName>
    </recommendedName>
</protein>
<dbReference type="Pfam" id="PF13860">
    <property type="entry name" value="FlgD_ig"/>
    <property type="match status" value="1"/>
</dbReference>
<evidence type="ECO:0000313" key="2">
    <source>
        <dbReference type="EMBL" id="HGZ42689.1"/>
    </source>
</evidence>
<accession>A0A832I060</accession>
<proteinExistence type="predicted"/>
<dbReference type="AlphaFoldDB" id="A0A832I060"/>
<evidence type="ECO:0000259" key="1">
    <source>
        <dbReference type="Pfam" id="PF13860"/>
    </source>
</evidence>
<dbReference type="InterPro" id="IPR025965">
    <property type="entry name" value="FlgD/Vpr_Ig-like"/>
</dbReference>
<name>A0A832I060_UNCEI</name>
<gene>
    <name evidence="2" type="ORF">ENR23_04555</name>
</gene>
<dbReference type="EMBL" id="DSQF01000008">
    <property type="protein sequence ID" value="HGZ42689.1"/>
    <property type="molecule type" value="Genomic_DNA"/>
</dbReference>
<comment type="caution">
    <text evidence="2">The sequence shown here is derived from an EMBL/GenBank/DDBJ whole genome shotgun (WGS) entry which is preliminary data.</text>
</comment>